<name>A0A410G0R3_9FLAO</name>
<gene>
    <name evidence="1" type="ORF">EI546_03415</name>
</gene>
<proteinExistence type="predicted"/>
<evidence type="ECO:0000313" key="1">
    <source>
        <dbReference type="EMBL" id="QAA80835.1"/>
    </source>
</evidence>
<dbReference type="Pfam" id="PF01963">
    <property type="entry name" value="TraB_PrgY_gumN"/>
    <property type="match status" value="1"/>
</dbReference>
<dbReference type="Proteomes" id="UP000285517">
    <property type="component" value="Chromosome"/>
</dbReference>
<dbReference type="EMBL" id="CP034951">
    <property type="protein sequence ID" value="QAA80835.1"/>
    <property type="molecule type" value="Genomic_DNA"/>
</dbReference>
<protein>
    <recommendedName>
        <fullName evidence="3">TraB/GumN family protein</fullName>
    </recommendedName>
</protein>
<sequence length="49" mass="5565">MDSTTRKDSTEKNCFIAVGLLHLYGQCGLIVQLRERGYVVEHISLSVRK</sequence>
<keyword evidence="2" id="KW-1185">Reference proteome</keyword>
<dbReference type="InterPro" id="IPR002816">
    <property type="entry name" value="TraB/PrgY/GumN_fam"/>
</dbReference>
<evidence type="ECO:0000313" key="2">
    <source>
        <dbReference type="Proteomes" id="UP000285517"/>
    </source>
</evidence>
<dbReference type="KEGG" id="aev:EI546_03415"/>
<organism evidence="1 2">
    <name type="scientific">Aequorivita ciconiae</name>
    <dbReference type="NCBI Taxonomy" id="2494375"/>
    <lineage>
        <taxon>Bacteria</taxon>
        <taxon>Pseudomonadati</taxon>
        <taxon>Bacteroidota</taxon>
        <taxon>Flavobacteriia</taxon>
        <taxon>Flavobacteriales</taxon>
        <taxon>Flavobacteriaceae</taxon>
        <taxon>Aequorivita</taxon>
    </lineage>
</organism>
<accession>A0A410G0R3</accession>
<evidence type="ECO:0008006" key="3">
    <source>
        <dbReference type="Google" id="ProtNLM"/>
    </source>
</evidence>
<dbReference type="AlphaFoldDB" id="A0A410G0R3"/>
<reference evidence="1 2" key="1">
    <citation type="submission" date="2019-01" db="EMBL/GenBank/DDBJ databases">
        <title>Complete genome sequencing of Aequorivita sp. H23M31.</title>
        <authorList>
            <person name="Bae J.-W."/>
        </authorList>
    </citation>
    <scope>NUCLEOTIDE SEQUENCE [LARGE SCALE GENOMIC DNA]</scope>
    <source>
        <strain evidence="1 2">H23M31</strain>
    </source>
</reference>
<dbReference type="OrthoDB" id="9798714at2"/>